<gene>
    <name evidence="4" type="ORF">Rsw2DRAFT_3213</name>
</gene>
<dbReference type="OrthoDB" id="8538315at2"/>
<evidence type="ECO:0000259" key="3">
    <source>
        <dbReference type="Pfam" id="PF13501"/>
    </source>
</evidence>
<dbReference type="Proteomes" id="UP000010121">
    <property type="component" value="Unassembled WGS sequence"/>
</dbReference>
<feature type="chain" id="PRO_5002990559" evidence="1">
    <location>
        <begin position="20"/>
        <end position="270"/>
    </location>
</feature>
<dbReference type="InterPro" id="IPR030831">
    <property type="entry name" value="Fuse-rel_SoxYZ"/>
</dbReference>
<feature type="domain" description="Ig-like SoxY" evidence="3">
    <location>
        <begin position="37"/>
        <end position="144"/>
    </location>
</feature>
<evidence type="ECO:0000313" key="4">
    <source>
        <dbReference type="EMBL" id="EEW23881.1"/>
    </source>
</evidence>
<keyword evidence="5" id="KW-1185">Reference proteome</keyword>
<accession>C8S585</accession>
<dbReference type="AlphaFoldDB" id="C8S585"/>
<dbReference type="Gene3D" id="2.60.40.2470">
    <property type="entry name" value="SoxY domain"/>
    <property type="match status" value="1"/>
</dbReference>
<dbReference type="EMBL" id="ACYY01000031">
    <property type="protein sequence ID" value="EEW23881.1"/>
    <property type="molecule type" value="Genomic_DNA"/>
</dbReference>
<evidence type="ECO:0000313" key="5">
    <source>
        <dbReference type="Proteomes" id="UP000010121"/>
    </source>
</evidence>
<keyword evidence="1" id="KW-0732">Signal</keyword>
<dbReference type="STRING" id="371731.Rsw2DRAFT_3213"/>
<comment type="caution">
    <text evidence="4">The sequence shown here is derived from an EMBL/GenBank/DDBJ whole genome shotgun (WGS) entry which is preliminary data.</text>
</comment>
<evidence type="ECO:0000256" key="1">
    <source>
        <dbReference type="SAM" id="SignalP"/>
    </source>
</evidence>
<dbReference type="InterPro" id="IPR014756">
    <property type="entry name" value="Ig_E-set"/>
</dbReference>
<protein>
    <submittedName>
        <fullName evidence="4">Sulphur oxidation protein SoxZ</fullName>
    </submittedName>
</protein>
<proteinExistence type="predicted"/>
<reference evidence="4 5" key="1">
    <citation type="submission" date="2009-08" db="EMBL/GenBank/DDBJ databases">
        <title>The draft genome of Rhodobacter sp. SW2.</title>
        <authorList>
            <consortium name="US DOE Joint Genome Institute (JGI-PGF)"/>
            <person name="Lucas S."/>
            <person name="Copeland A."/>
            <person name="Lapidus A."/>
            <person name="Glavina del Rio T."/>
            <person name="Tice H."/>
            <person name="Bruce D."/>
            <person name="Goodwin L."/>
            <person name="Pitluck S."/>
            <person name="Larimer F."/>
            <person name="Land M.L."/>
            <person name="Hauser L."/>
            <person name="Emerson D."/>
        </authorList>
    </citation>
    <scope>NUCLEOTIDE SEQUENCE [LARGE SCALE GENOMIC DNA]</scope>
    <source>
        <strain evidence="4 5">SW2</strain>
    </source>
</reference>
<dbReference type="InterPro" id="IPR013783">
    <property type="entry name" value="Ig-like_fold"/>
</dbReference>
<dbReference type="NCBIfam" id="TIGR04557">
    <property type="entry name" value="fuse_rel_SoxYZ"/>
    <property type="match status" value="1"/>
</dbReference>
<dbReference type="InterPro" id="IPR014880">
    <property type="entry name" value="SoxZ_dom"/>
</dbReference>
<dbReference type="Pfam" id="PF08770">
    <property type="entry name" value="SoxZ"/>
    <property type="match status" value="1"/>
</dbReference>
<sequence>MKQLLAGLCLMVLAQSAMAQTADNPLIEGETWQWLREQVTGDTVLLDGAGLFAVSAPYRAEDAATVPVAIEQTDASAGPITALKLVIDENPSPLAAEIRFGPAMHPLKFETRVRVNAYSNIRVIAETATGSYMTGRYVKSAGGCSAPATKDPAAALANMGEMKLRLFGAPPAPAMSTARREAQIMIRHPNYTGLQRDAVSLLFINAHFISTLEVRQGDDLLFAMQGGISISENPVFRFSYADNGAPSLTVHAVDTEGNVFDQVLPKMPPA</sequence>
<dbReference type="Pfam" id="PF13501">
    <property type="entry name" value="SoxY"/>
    <property type="match status" value="1"/>
</dbReference>
<dbReference type="RefSeq" id="WP_008032852.1">
    <property type="nucleotide sequence ID" value="NZ_ACYY01000031.1"/>
</dbReference>
<dbReference type="SUPFAM" id="SSF81296">
    <property type="entry name" value="E set domains"/>
    <property type="match status" value="1"/>
</dbReference>
<dbReference type="eggNOG" id="COG5501">
    <property type="taxonomic scope" value="Bacteria"/>
</dbReference>
<evidence type="ECO:0000259" key="2">
    <source>
        <dbReference type="Pfam" id="PF08770"/>
    </source>
</evidence>
<name>C8S585_9RHOB</name>
<organism evidence="4 5">
    <name type="scientific">Rhodobacter ferrooxidans</name>
    <dbReference type="NCBI Taxonomy" id="371731"/>
    <lineage>
        <taxon>Bacteria</taxon>
        <taxon>Pseudomonadati</taxon>
        <taxon>Pseudomonadota</taxon>
        <taxon>Alphaproteobacteria</taxon>
        <taxon>Rhodobacterales</taxon>
        <taxon>Rhodobacter group</taxon>
        <taxon>Rhodobacter</taxon>
    </lineage>
</organism>
<dbReference type="Gene3D" id="2.60.40.10">
    <property type="entry name" value="Immunoglobulins"/>
    <property type="match status" value="1"/>
</dbReference>
<feature type="signal peptide" evidence="1">
    <location>
        <begin position="1"/>
        <end position="19"/>
    </location>
</feature>
<dbReference type="InterPro" id="IPR038162">
    <property type="entry name" value="SoxY_sf"/>
</dbReference>
<feature type="domain" description="Sulphur oxidation protein SoxZ" evidence="2">
    <location>
        <begin position="179"/>
        <end position="262"/>
    </location>
</feature>
<dbReference type="InterPro" id="IPR032711">
    <property type="entry name" value="SoxY"/>
</dbReference>